<name>A0A9D5DER3_9LILI</name>
<evidence type="ECO:0000256" key="10">
    <source>
        <dbReference type="ARBA" id="ARBA00048766"/>
    </source>
</evidence>
<dbReference type="InterPro" id="IPR012334">
    <property type="entry name" value="Pectin_lyas_fold"/>
</dbReference>
<protein>
    <recommendedName>
        <fullName evidence="12">Exopolygalacturonase</fullName>
        <ecNumber evidence="8">3.2.1.67</ecNumber>
    </recommendedName>
    <alternativeName>
        <fullName evidence="9">Galacturan 1,4-alpha-galacturonidase</fullName>
    </alternativeName>
    <alternativeName>
        <fullName evidence="13">Pectinase</fullName>
    </alternativeName>
</protein>
<comment type="similarity">
    <text evidence="2 15">Belongs to the glycosyl hydrolase 28 family.</text>
</comment>
<evidence type="ECO:0000256" key="1">
    <source>
        <dbReference type="ARBA" id="ARBA00004191"/>
    </source>
</evidence>
<evidence type="ECO:0000256" key="2">
    <source>
        <dbReference type="ARBA" id="ARBA00008834"/>
    </source>
</evidence>
<dbReference type="Gene3D" id="2.160.20.10">
    <property type="entry name" value="Single-stranded right-handed beta-helix, Pectin lyase-like"/>
    <property type="match status" value="1"/>
</dbReference>
<dbReference type="GO" id="GO:0004650">
    <property type="term" value="F:polygalacturonase activity"/>
    <property type="evidence" value="ECO:0007669"/>
    <property type="project" value="InterPro"/>
</dbReference>
<dbReference type="Pfam" id="PF00295">
    <property type="entry name" value="Glyco_hydro_28"/>
    <property type="match status" value="1"/>
</dbReference>
<evidence type="ECO:0000256" key="8">
    <source>
        <dbReference type="ARBA" id="ARBA00038933"/>
    </source>
</evidence>
<evidence type="ECO:0000256" key="4">
    <source>
        <dbReference type="ARBA" id="ARBA00022525"/>
    </source>
</evidence>
<sequence>MDQYLSSKFIRVCLPLVLLSVVVNGKTRNGVVFNVKDFGAVANGLTNDTEAFDAAWKEACAVKGNATLRIPEGTYMVGPIMFEGPCNGFMEVQLKGLLLAPTNLSVFYPEYSRNWIEFRHLNNLLVHGGGILDGQGYSAWPSHHLLQLPYSLGFNKVINGAIRGISLVNSKNLHMEIFACQNFSVKSLTISAPQHSPNTDGIHIGRSTNITVKDTIIGDGDDCIAILQGSTSVIISNVMCGPGHGISVGSLGGRPREGDVVGLTVKNCTFTGTDNGLRIKTWQSSPSRSFVSDVLFQNILMRNVSNPIIIDQHYCPHGNCNPSTPSKVKISRVQFDNIAGTYRNPVAVKLVCSEDYPCSDVGLGDIDLEYIGDSKPEPNSCVNVQGYSNGNVKPASCI</sequence>
<dbReference type="InterPro" id="IPR011050">
    <property type="entry name" value="Pectin_lyase_fold/virulence"/>
</dbReference>
<evidence type="ECO:0000256" key="7">
    <source>
        <dbReference type="ARBA" id="ARBA00023316"/>
    </source>
</evidence>
<dbReference type="AlphaFoldDB" id="A0A9D5DER3"/>
<evidence type="ECO:0000256" key="3">
    <source>
        <dbReference type="ARBA" id="ARBA00022512"/>
    </source>
</evidence>
<dbReference type="SUPFAM" id="SSF51126">
    <property type="entry name" value="Pectin lyase-like"/>
    <property type="match status" value="1"/>
</dbReference>
<keyword evidence="18" id="KW-1185">Reference proteome</keyword>
<evidence type="ECO:0000313" key="18">
    <source>
        <dbReference type="Proteomes" id="UP001085076"/>
    </source>
</evidence>
<feature type="signal peptide" evidence="16">
    <location>
        <begin position="1"/>
        <end position="25"/>
    </location>
</feature>
<feature type="active site" evidence="14">
    <location>
        <position position="244"/>
    </location>
</feature>
<keyword evidence="7" id="KW-0961">Cell wall biogenesis/degradation</keyword>
<evidence type="ECO:0000256" key="9">
    <source>
        <dbReference type="ARBA" id="ARBA00043142"/>
    </source>
</evidence>
<dbReference type="GO" id="GO:0047911">
    <property type="term" value="F:galacturan 1,4-alpha-galacturonidase activity"/>
    <property type="evidence" value="ECO:0007669"/>
    <property type="project" value="UniProtKB-EC"/>
</dbReference>
<accession>A0A9D5DER3</accession>
<dbReference type="PROSITE" id="PS00502">
    <property type="entry name" value="POLYGALACTURONASE"/>
    <property type="match status" value="1"/>
</dbReference>
<dbReference type="SMART" id="SM00710">
    <property type="entry name" value="PbH1"/>
    <property type="match status" value="5"/>
</dbReference>
<evidence type="ECO:0000256" key="5">
    <source>
        <dbReference type="ARBA" id="ARBA00022801"/>
    </source>
</evidence>
<comment type="function">
    <text evidence="11">May function in depolymerizing pectin during pollen development, germination, and tube growth. Acts as an exo-polygalacturonase.</text>
</comment>
<dbReference type="FunFam" id="2.160.20.10:FF:000004">
    <property type="entry name" value="Pectin lyase-like superfamily protein"/>
    <property type="match status" value="1"/>
</dbReference>
<dbReference type="EC" id="3.2.1.67" evidence="8"/>
<dbReference type="GO" id="GO:0005975">
    <property type="term" value="P:carbohydrate metabolic process"/>
    <property type="evidence" value="ECO:0007669"/>
    <property type="project" value="InterPro"/>
</dbReference>
<reference evidence="17" key="1">
    <citation type="submission" date="2021-03" db="EMBL/GenBank/DDBJ databases">
        <authorList>
            <person name="Li Z."/>
            <person name="Yang C."/>
        </authorList>
    </citation>
    <scope>NUCLEOTIDE SEQUENCE</scope>
    <source>
        <strain evidence="17">Dzin_1.0</strain>
        <tissue evidence="17">Leaf</tissue>
    </source>
</reference>
<evidence type="ECO:0000256" key="14">
    <source>
        <dbReference type="PROSITE-ProRule" id="PRU10052"/>
    </source>
</evidence>
<proteinExistence type="inferred from homology"/>
<keyword evidence="3" id="KW-0134">Cell wall</keyword>
<comment type="subcellular location">
    <subcellularLocation>
        <location evidence="1">Secreted</location>
        <location evidence="1">Cell wall</location>
    </subcellularLocation>
</comment>
<dbReference type="EMBL" id="JAGGNH010000001">
    <property type="protein sequence ID" value="KAJ0989754.1"/>
    <property type="molecule type" value="Genomic_DNA"/>
</dbReference>
<dbReference type="InterPro" id="IPR000743">
    <property type="entry name" value="Glyco_hydro_28"/>
</dbReference>
<comment type="caution">
    <text evidence="17">The sequence shown here is derived from an EMBL/GenBank/DDBJ whole genome shotgun (WGS) entry which is preliminary data.</text>
</comment>
<keyword evidence="4" id="KW-0964">Secreted</keyword>
<dbReference type="InterPro" id="IPR006626">
    <property type="entry name" value="PbH1"/>
</dbReference>
<gene>
    <name evidence="17" type="ORF">J5N97_008110</name>
</gene>
<feature type="chain" id="PRO_5039616123" description="Exopolygalacturonase" evidence="16">
    <location>
        <begin position="26"/>
        <end position="398"/>
    </location>
</feature>
<reference evidence="17" key="2">
    <citation type="journal article" date="2022" name="Hortic Res">
        <title>The genome of Dioscorea zingiberensis sheds light on the biosynthesis, origin and evolution of the medicinally important diosgenin saponins.</title>
        <authorList>
            <person name="Li Y."/>
            <person name="Tan C."/>
            <person name="Li Z."/>
            <person name="Guo J."/>
            <person name="Li S."/>
            <person name="Chen X."/>
            <person name="Wang C."/>
            <person name="Dai X."/>
            <person name="Yang H."/>
            <person name="Song W."/>
            <person name="Hou L."/>
            <person name="Xu J."/>
            <person name="Tong Z."/>
            <person name="Xu A."/>
            <person name="Yuan X."/>
            <person name="Wang W."/>
            <person name="Yang Q."/>
            <person name="Chen L."/>
            <person name="Sun Z."/>
            <person name="Wang K."/>
            <person name="Pan B."/>
            <person name="Chen J."/>
            <person name="Bao Y."/>
            <person name="Liu F."/>
            <person name="Qi X."/>
            <person name="Gang D.R."/>
            <person name="Wen J."/>
            <person name="Li J."/>
        </authorList>
    </citation>
    <scope>NUCLEOTIDE SEQUENCE</scope>
    <source>
        <strain evidence="17">Dzin_1.0</strain>
    </source>
</reference>
<evidence type="ECO:0000256" key="6">
    <source>
        <dbReference type="ARBA" id="ARBA00023295"/>
    </source>
</evidence>
<dbReference type="Proteomes" id="UP001085076">
    <property type="component" value="Miscellaneous, Linkage group lg01"/>
</dbReference>
<comment type="catalytic activity">
    <reaction evidence="10">
        <text>[(1-&gt;4)-alpha-D-galacturonosyl](n) + H2O = alpha-D-galacturonate + [(1-&gt;4)-alpha-D-galacturonosyl](n-1)</text>
        <dbReference type="Rhea" id="RHEA:14117"/>
        <dbReference type="Rhea" id="RHEA-COMP:14570"/>
        <dbReference type="Rhea" id="RHEA-COMP:14572"/>
        <dbReference type="ChEBI" id="CHEBI:15377"/>
        <dbReference type="ChEBI" id="CHEBI:58658"/>
        <dbReference type="ChEBI" id="CHEBI:140523"/>
        <dbReference type="EC" id="3.2.1.67"/>
    </reaction>
</comment>
<keyword evidence="5 15" id="KW-0378">Hydrolase</keyword>
<keyword evidence="6 15" id="KW-0326">Glycosidase</keyword>
<dbReference type="GO" id="GO:0071555">
    <property type="term" value="P:cell wall organization"/>
    <property type="evidence" value="ECO:0007669"/>
    <property type="project" value="UniProtKB-KW"/>
</dbReference>
<evidence type="ECO:0000256" key="16">
    <source>
        <dbReference type="SAM" id="SignalP"/>
    </source>
</evidence>
<keyword evidence="16" id="KW-0732">Signal</keyword>
<evidence type="ECO:0000256" key="13">
    <source>
        <dbReference type="ARBA" id="ARBA00083621"/>
    </source>
</evidence>
<evidence type="ECO:0000256" key="15">
    <source>
        <dbReference type="RuleBase" id="RU361169"/>
    </source>
</evidence>
<evidence type="ECO:0000256" key="12">
    <source>
        <dbReference type="ARBA" id="ARBA00068298"/>
    </source>
</evidence>
<evidence type="ECO:0000313" key="17">
    <source>
        <dbReference type="EMBL" id="KAJ0989754.1"/>
    </source>
</evidence>
<dbReference type="OrthoDB" id="187139at2759"/>
<dbReference type="PANTHER" id="PTHR31375">
    <property type="match status" value="1"/>
</dbReference>
<evidence type="ECO:0000256" key="11">
    <source>
        <dbReference type="ARBA" id="ARBA00057651"/>
    </source>
</evidence>
<organism evidence="17 18">
    <name type="scientific">Dioscorea zingiberensis</name>
    <dbReference type="NCBI Taxonomy" id="325984"/>
    <lineage>
        <taxon>Eukaryota</taxon>
        <taxon>Viridiplantae</taxon>
        <taxon>Streptophyta</taxon>
        <taxon>Embryophyta</taxon>
        <taxon>Tracheophyta</taxon>
        <taxon>Spermatophyta</taxon>
        <taxon>Magnoliopsida</taxon>
        <taxon>Liliopsida</taxon>
        <taxon>Dioscoreales</taxon>
        <taxon>Dioscoreaceae</taxon>
        <taxon>Dioscorea</taxon>
    </lineage>
</organism>